<gene>
    <name evidence="2" type="ORF">C8N30_2651</name>
</gene>
<organism evidence="2 3">
    <name type="scientific">Sulfitobacter guttiformis</name>
    <dbReference type="NCBI Taxonomy" id="74349"/>
    <lineage>
        <taxon>Bacteria</taxon>
        <taxon>Pseudomonadati</taxon>
        <taxon>Pseudomonadota</taxon>
        <taxon>Alphaproteobacteria</taxon>
        <taxon>Rhodobacterales</taxon>
        <taxon>Roseobacteraceae</taxon>
        <taxon>Sulfitobacter</taxon>
    </lineage>
</organism>
<keyword evidence="3" id="KW-1185">Reference proteome</keyword>
<keyword evidence="1" id="KW-0732">Signal</keyword>
<evidence type="ECO:0000313" key="3">
    <source>
        <dbReference type="Proteomes" id="UP000284407"/>
    </source>
</evidence>
<comment type="caution">
    <text evidence="2">The sequence shown here is derived from an EMBL/GenBank/DDBJ whole genome shotgun (WGS) entry which is preliminary data.</text>
</comment>
<dbReference type="PROSITE" id="PS51257">
    <property type="entry name" value="PROKAR_LIPOPROTEIN"/>
    <property type="match status" value="1"/>
</dbReference>
<reference evidence="2 3" key="1">
    <citation type="submission" date="2018-09" db="EMBL/GenBank/DDBJ databases">
        <title>Genomic Encyclopedia of Archaeal and Bacterial Type Strains, Phase II (KMG-II): from individual species to whole genera.</title>
        <authorList>
            <person name="Goeker M."/>
        </authorList>
    </citation>
    <scope>NUCLEOTIDE SEQUENCE [LARGE SCALE GENOMIC DNA]</scope>
    <source>
        <strain evidence="2 3">DSM 11458</strain>
    </source>
</reference>
<accession>A0A420DH76</accession>
<proteinExistence type="predicted"/>
<evidence type="ECO:0000313" key="2">
    <source>
        <dbReference type="EMBL" id="RKE93578.1"/>
    </source>
</evidence>
<dbReference type="RefSeq" id="WP_084273588.1">
    <property type="nucleotide sequence ID" value="NZ_RAQK01000002.1"/>
</dbReference>
<name>A0A420DH76_9RHOB</name>
<evidence type="ECO:0000256" key="1">
    <source>
        <dbReference type="SAM" id="SignalP"/>
    </source>
</evidence>
<dbReference type="Proteomes" id="UP000284407">
    <property type="component" value="Unassembled WGS sequence"/>
</dbReference>
<evidence type="ECO:0008006" key="4">
    <source>
        <dbReference type="Google" id="ProtNLM"/>
    </source>
</evidence>
<feature type="signal peptide" evidence="1">
    <location>
        <begin position="1"/>
        <end position="18"/>
    </location>
</feature>
<sequence length="80" mass="8602">MRIQIVMGASVLALGACAQDLGPVPYTRTPLPVVTAQQAVTNTAVVSPVRYQDPLAGYTYRGPTGPRDWRTVNEEQSEGN</sequence>
<dbReference type="OrthoDB" id="8084577at2"/>
<dbReference type="EMBL" id="RAQK01000002">
    <property type="protein sequence ID" value="RKE93578.1"/>
    <property type="molecule type" value="Genomic_DNA"/>
</dbReference>
<dbReference type="AlphaFoldDB" id="A0A420DH76"/>
<protein>
    <recommendedName>
        <fullName evidence="4">Lipoprotein</fullName>
    </recommendedName>
</protein>
<feature type="chain" id="PRO_5019137987" description="Lipoprotein" evidence="1">
    <location>
        <begin position="19"/>
        <end position="80"/>
    </location>
</feature>